<protein>
    <submittedName>
        <fullName evidence="2">FAR1 domain-containing protein</fullName>
    </submittedName>
</protein>
<dbReference type="AlphaFoldDB" id="A0A1Q3CYL8"/>
<evidence type="ECO:0000313" key="2">
    <source>
        <dbReference type="EMBL" id="GAV85245.1"/>
    </source>
</evidence>
<dbReference type="EMBL" id="BDDD01003510">
    <property type="protein sequence ID" value="GAV85245.1"/>
    <property type="molecule type" value="Genomic_DNA"/>
</dbReference>
<dbReference type="OrthoDB" id="1894539at2759"/>
<proteinExistence type="predicted"/>
<comment type="caution">
    <text evidence="2">The sequence shown here is derived from an EMBL/GenBank/DDBJ whole genome shotgun (WGS) entry which is preliminary data.</text>
</comment>
<feature type="domain" description="FAR1" evidence="1">
    <location>
        <begin position="59"/>
        <end position="145"/>
    </location>
</feature>
<dbReference type="STRING" id="3775.A0A1Q3CYL8"/>
<gene>
    <name evidence="2" type="ORF">CFOL_v3_28683</name>
</gene>
<dbReference type="Proteomes" id="UP000187406">
    <property type="component" value="Unassembled WGS sequence"/>
</dbReference>
<evidence type="ECO:0000259" key="1">
    <source>
        <dbReference type="Pfam" id="PF03101"/>
    </source>
</evidence>
<dbReference type="PANTHER" id="PTHR46328">
    <property type="entry name" value="FAR-RED IMPAIRED RESPONSIVE (FAR1) FAMILY PROTEIN-RELATED"/>
    <property type="match status" value="1"/>
</dbReference>
<evidence type="ECO:0000313" key="3">
    <source>
        <dbReference type="Proteomes" id="UP000187406"/>
    </source>
</evidence>
<dbReference type="InParanoid" id="A0A1Q3CYL8"/>
<organism evidence="2 3">
    <name type="scientific">Cephalotus follicularis</name>
    <name type="common">Albany pitcher plant</name>
    <dbReference type="NCBI Taxonomy" id="3775"/>
    <lineage>
        <taxon>Eukaryota</taxon>
        <taxon>Viridiplantae</taxon>
        <taxon>Streptophyta</taxon>
        <taxon>Embryophyta</taxon>
        <taxon>Tracheophyta</taxon>
        <taxon>Spermatophyta</taxon>
        <taxon>Magnoliopsida</taxon>
        <taxon>eudicotyledons</taxon>
        <taxon>Gunneridae</taxon>
        <taxon>Pentapetalae</taxon>
        <taxon>rosids</taxon>
        <taxon>fabids</taxon>
        <taxon>Oxalidales</taxon>
        <taxon>Cephalotaceae</taxon>
        <taxon>Cephalotus</taxon>
    </lineage>
</organism>
<sequence length="207" mass="24291">MEFGSDEISNHPDLLSQVVASSIDIEEENVTDGRNMHYSNSADIPYINQEFDSLDDAYNFYNWYALKKGFGTRKSSSNKSAVTRDVIFKRFVCDKEGFKKQNERDNVRRHRNTREGCMALMEVRIKKHGKWIVTKFVEEHSHDLDTPRRVWKHRSHNVSHKNPVAMNLMDQFHGCGMAYKKDENNPAYELSGTYSISKIKKWRECIY</sequence>
<dbReference type="InterPro" id="IPR004330">
    <property type="entry name" value="FAR1_DNA_bnd_dom"/>
</dbReference>
<reference evidence="3" key="1">
    <citation type="submission" date="2016-04" db="EMBL/GenBank/DDBJ databases">
        <title>Cephalotus genome sequencing.</title>
        <authorList>
            <person name="Fukushima K."/>
            <person name="Hasebe M."/>
            <person name="Fang X."/>
        </authorList>
    </citation>
    <scope>NUCLEOTIDE SEQUENCE [LARGE SCALE GENOMIC DNA]</scope>
    <source>
        <strain evidence="3">cv. St1</strain>
    </source>
</reference>
<name>A0A1Q3CYL8_CEPFO</name>
<dbReference type="Pfam" id="PF03101">
    <property type="entry name" value="FAR1"/>
    <property type="match status" value="1"/>
</dbReference>
<keyword evidence="3" id="KW-1185">Reference proteome</keyword>
<accession>A0A1Q3CYL8</accession>